<organism evidence="7 8">
    <name type="scientific">Vibrio marisflavi CECT 7928</name>
    <dbReference type="NCBI Taxonomy" id="634439"/>
    <lineage>
        <taxon>Bacteria</taxon>
        <taxon>Pseudomonadati</taxon>
        <taxon>Pseudomonadota</taxon>
        <taxon>Gammaproteobacteria</taxon>
        <taxon>Vibrionales</taxon>
        <taxon>Vibrionaceae</taxon>
        <taxon>Vibrio</taxon>
    </lineage>
</organism>
<evidence type="ECO:0000259" key="6">
    <source>
        <dbReference type="PROSITE" id="PS50928"/>
    </source>
</evidence>
<dbReference type="SUPFAM" id="SSF161098">
    <property type="entry name" value="MetI-like"/>
    <property type="match status" value="2"/>
</dbReference>
<feature type="transmembrane region" description="Helical" evidence="5">
    <location>
        <begin position="76"/>
        <end position="95"/>
    </location>
</feature>
<dbReference type="EMBL" id="CAKLDM010000001">
    <property type="protein sequence ID" value="CAH0536253.1"/>
    <property type="molecule type" value="Genomic_DNA"/>
</dbReference>
<reference evidence="7" key="1">
    <citation type="submission" date="2021-11" db="EMBL/GenBank/DDBJ databases">
        <authorList>
            <person name="Rodrigo-Torres L."/>
            <person name="Arahal R. D."/>
            <person name="Lucena T."/>
        </authorList>
    </citation>
    <scope>NUCLEOTIDE SEQUENCE</scope>
    <source>
        <strain evidence="7">CECT 7928</strain>
    </source>
</reference>
<evidence type="ECO:0000256" key="5">
    <source>
        <dbReference type="RuleBase" id="RU363032"/>
    </source>
</evidence>
<evidence type="ECO:0000256" key="2">
    <source>
        <dbReference type="ARBA" id="ARBA00022692"/>
    </source>
</evidence>
<dbReference type="PANTHER" id="PTHR42744:SF1">
    <property type="entry name" value="BINDING-PROTEIN-DEPENDENT TRANSPORT SYSTEMS INNER MEMBRANE COMPONENT"/>
    <property type="match status" value="1"/>
</dbReference>
<keyword evidence="3 5" id="KW-1133">Transmembrane helix</keyword>
<feature type="domain" description="ABC transmembrane type-1" evidence="6">
    <location>
        <begin position="69"/>
        <end position="263"/>
    </location>
</feature>
<feature type="transmembrane region" description="Helical" evidence="5">
    <location>
        <begin position="483"/>
        <end position="508"/>
    </location>
</feature>
<feature type="transmembrane region" description="Helical" evidence="5">
    <location>
        <begin position="545"/>
        <end position="567"/>
    </location>
</feature>
<evidence type="ECO:0000313" key="7">
    <source>
        <dbReference type="EMBL" id="CAH0536253.1"/>
    </source>
</evidence>
<dbReference type="RefSeq" id="WP_237359719.1">
    <property type="nucleotide sequence ID" value="NZ_CAKLDM010000001.1"/>
</dbReference>
<dbReference type="CDD" id="cd06261">
    <property type="entry name" value="TM_PBP2"/>
    <property type="match status" value="2"/>
</dbReference>
<feature type="transmembrane region" description="Helical" evidence="5">
    <location>
        <begin position="196"/>
        <end position="217"/>
    </location>
</feature>
<evidence type="ECO:0000256" key="4">
    <source>
        <dbReference type="ARBA" id="ARBA00023136"/>
    </source>
</evidence>
<name>A0ABM8ZZ15_9VIBR</name>
<feature type="transmembrane region" description="Helical" evidence="5">
    <location>
        <begin position="244"/>
        <end position="264"/>
    </location>
</feature>
<evidence type="ECO:0000256" key="3">
    <source>
        <dbReference type="ARBA" id="ARBA00022989"/>
    </source>
</evidence>
<evidence type="ECO:0000313" key="8">
    <source>
        <dbReference type="Proteomes" id="UP000838748"/>
    </source>
</evidence>
<feature type="transmembrane region" description="Helical" evidence="5">
    <location>
        <begin position="140"/>
        <end position="159"/>
    </location>
</feature>
<dbReference type="Proteomes" id="UP000838748">
    <property type="component" value="Unassembled WGS sequence"/>
</dbReference>
<comment type="subcellular location">
    <subcellularLocation>
        <location evidence="1 5">Cell membrane</location>
        <topology evidence="1 5">Multi-pass membrane protein</topology>
    </subcellularLocation>
</comment>
<feature type="transmembrane region" description="Helical" evidence="5">
    <location>
        <begin position="378"/>
        <end position="400"/>
    </location>
</feature>
<proteinExistence type="inferred from homology"/>
<keyword evidence="2 5" id="KW-0812">Transmembrane</keyword>
<protein>
    <recommendedName>
        <fullName evidence="6">ABC transmembrane type-1 domain-containing protein</fullName>
    </recommendedName>
</protein>
<feature type="transmembrane region" description="Helical" evidence="5">
    <location>
        <begin position="333"/>
        <end position="358"/>
    </location>
</feature>
<evidence type="ECO:0000256" key="1">
    <source>
        <dbReference type="ARBA" id="ARBA00004651"/>
    </source>
</evidence>
<sequence>MSIALQNKIPNNKSSNPLTLSFNSKDIIAFIIFVAFIVLYREGWHDMHRPLSAFQPETKGYLSELPYDMLRTTMRLVIGMFFSFIFAIVAGVAAAKNKHLERVILPFINIMESVPLLGFITFSTIIFINLFPNSVMGLEAAAIFGVFTGQAWNMALVVYQTLRIVPKEVDEAARLFQLNAWQKFWRVEFPYTIPGLLWNTMVSQAAAWFAIVASEIIPLHGKDMPLHGIGTFIQIGLDTANVQMIIWAVVAIILNILLFDQLFFRPLVRWSEKFKYESVTTSQHNTSWFYNLLCNTVMLPRLMQPFKVLGEIAVNGTRRYLPRARRKQILPDWFKQLSVILWYAVVVYFCADWTYQLWNYVPKNEILGMAPLMLETTLRVVAAMLISLAIGVPAGVWIGLSPKATRIAQPIIQIGSALPPNIFFPFVTLALVATHMSLNLWTIPLIMMGTTWYVLFNVIAGVSTLPQEMRELAILFKLKGRTWWLRFMLPAIFPYILTGIISAAGGAWNSAICAELLQWGQTTIHTSGLGYYISKATIDNALPQAALGCVAMSVLVGICIVFIWNPLYKMAERRYKIG</sequence>
<dbReference type="PROSITE" id="PS50928">
    <property type="entry name" value="ABC_TM1"/>
    <property type="match status" value="2"/>
</dbReference>
<keyword evidence="5" id="KW-0813">Transport</keyword>
<keyword evidence="4 5" id="KW-0472">Membrane</keyword>
<feature type="transmembrane region" description="Helical" evidence="5">
    <location>
        <begin position="412"/>
        <end position="434"/>
    </location>
</feature>
<accession>A0ABM8ZZ15</accession>
<comment type="similarity">
    <text evidence="5">Belongs to the binding-protein-dependent transport system permease family.</text>
</comment>
<comment type="caution">
    <text evidence="7">The sequence shown here is derived from an EMBL/GenBank/DDBJ whole genome shotgun (WGS) entry which is preliminary data.</text>
</comment>
<gene>
    <name evidence="7" type="ORF">VMF7928_00296</name>
</gene>
<keyword evidence="8" id="KW-1185">Reference proteome</keyword>
<dbReference type="InterPro" id="IPR035906">
    <property type="entry name" value="MetI-like_sf"/>
</dbReference>
<feature type="transmembrane region" description="Helical" evidence="5">
    <location>
        <begin position="440"/>
        <end position="462"/>
    </location>
</feature>
<dbReference type="Pfam" id="PF00528">
    <property type="entry name" value="BPD_transp_1"/>
    <property type="match status" value="2"/>
</dbReference>
<dbReference type="PANTHER" id="PTHR42744">
    <property type="entry name" value="BINDING-PROTEIN-DEPENDENT TRANSPORT SYSTEMS INNER MEMBRANE COMPONENT"/>
    <property type="match status" value="1"/>
</dbReference>
<dbReference type="InterPro" id="IPR000515">
    <property type="entry name" value="MetI-like"/>
</dbReference>
<feature type="transmembrane region" description="Helical" evidence="5">
    <location>
        <begin position="20"/>
        <end position="40"/>
    </location>
</feature>
<feature type="domain" description="ABC transmembrane type-1" evidence="6">
    <location>
        <begin position="373"/>
        <end position="568"/>
    </location>
</feature>
<dbReference type="Gene3D" id="1.10.3720.10">
    <property type="entry name" value="MetI-like"/>
    <property type="match status" value="2"/>
</dbReference>
<feature type="transmembrane region" description="Helical" evidence="5">
    <location>
        <begin position="107"/>
        <end position="128"/>
    </location>
</feature>